<dbReference type="InterPro" id="IPR036961">
    <property type="entry name" value="Kinesin_motor_dom_sf"/>
</dbReference>
<dbReference type="InterPro" id="IPR027640">
    <property type="entry name" value="Kinesin-like_fam"/>
</dbReference>
<keyword evidence="2" id="KW-0505">Motor protein</keyword>
<evidence type="ECO:0000256" key="3">
    <source>
        <dbReference type="PROSITE-ProRule" id="PRU00283"/>
    </source>
</evidence>
<feature type="domain" description="Kinesin motor" evidence="5">
    <location>
        <begin position="440"/>
        <end position="644"/>
    </location>
</feature>
<reference evidence="6 7" key="1">
    <citation type="journal article" date="2023" name="Plants (Basel)">
        <title>Bridging the Gap: Combining Genomics and Transcriptomics Approaches to Understand Stylosanthes scabra, an Orphan Legume from the Brazilian Caatinga.</title>
        <authorList>
            <person name="Ferreira-Neto J.R.C."/>
            <person name="da Silva M.D."/>
            <person name="Binneck E."/>
            <person name="de Melo N.F."/>
            <person name="da Silva R.H."/>
            <person name="de Melo A.L.T.M."/>
            <person name="Pandolfi V."/>
            <person name="Bustamante F.O."/>
            <person name="Brasileiro-Vidal A.C."/>
            <person name="Benko-Iseppon A.M."/>
        </authorList>
    </citation>
    <scope>NUCLEOTIDE SEQUENCE [LARGE SCALE GENOMIC DNA]</scope>
    <source>
        <tissue evidence="6">Leaves</tissue>
    </source>
</reference>
<dbReference type="EMBL" id="JASCZI010000531">
    <property type="protein sequence ID" value="MED6112278.1"/>
    <property type="molecule type" value="Genomic_DNA"/>
</dbReference>
<dbReference type="InterPro" id="IPR027417">
    <property type="entry name" value="P-loop_NTPase"/>
</dbReference>
<evidence type="ECO:0000256" key="2">
    <source>
        <dbReference type="ARBA" id="ARBA00023175"/>
    </source>
</evidence>
<evidence type="ECO:0000313" key="7">
    <source>
        <dbReference type="Proteomes" id="UP001341840"/>
    </source>
</evidence>
<accession>A0ABU6QKE2</accession>
<name>A0ABU6QKE2_9FABA</name>
<dbReference type="Pfam" id="PF00225">
    <property type="entry name" value="Kinesin"/>
    <property type="match status" value="1"/>
</dbReference>
<dbReference type="PROSITE" id="PS50021">
    <property type="entry name" value="CH"/>
    <property type="match status" value="1"/>
</dbReference>
<evidence type="ECO:0000259" key="5">
    <source>
        <dbReference type="PROSITE" id="PS50067"/>
    </source>
</evidence>
<dbReference type="PROSITE" id="PS50067">
    <property type="entry name" value="KINESIN_MOTOR_2"/>
    <property type="match status" value="1"/>
</dbReference>
<dbReference type="PANTHER" id="PTHR47972">
    <property type="entry name" value="KINESIN-LIKE PROTEIN KLP-3"/>
    <property type="match status" value="1"/>
</dbReference>
<dbReference type="PANTHER" id="PTHR47972:SF12">
    <property type="entry name" value="KINESIN-LIKE PROTEIN KIN-14H"/>
    <property type="match status" value="1"/>
</dbReference>
<dbReference type="Proteomes" id="UP001341840">
    <property type="component" value="Unassembled WGS sequence"/>
</dbReference>
<sequence>MSTEEEVAPLNTVSVVEDILQKRGGLFDDKLASRRDEEASARRNEATEWMRKTLGVVAGRDLPAEPSEEDFRIALRTGIILCNVLNKIVPNAVPKVIQAPKDSPIVPDGTAPTVVQYVENVKNFIEALGGLGIPTFEDSDLEKGGNLSRVVSCLLELKSYAEWVQGGKIGSWKLDGLPNSKPPLMKTLLRRNSEPSMMKSMGNSLEEKDTTCAAIVNNPKADLSEMTSNYPSLLSLVREHLSNKRTEEIPYVVESLLAKVMNEFEHRLLEQQERLRTIQLGKASSFNKLEEYRLPEQQQTLRPIHQEGTLSARPDEHQLLEQQKVHIRASQQEKAPSSKPDQHQLLEQQETQLRAIQTDKVSSSKPGPLVSKATPVDEEELKTIVHQTKSGVLVMHKKYQEEYLILCKHVRSLVSAASGYQKVLEENRKLYNQVQDLKGNIRVYCRVRPFLGAPSPTNSVGAIDDGSISIITPSNYGKDGRKTFNFNKCFGPTATQSWSFHCVLRLYFYLFMYVYAYAYALLTSGPDDLTEDTMGVNYRALNDLFQIQEQRKDTIIYEIGVQMLEIYNEQVRDLLCTDGAIKKLEIRNKTTNGINVPEANLVPVATTVDVINLMNLGNKNRAVGSTAMNSRSSRSHRLAEIVLF</sequence>
<keyword evidence="7" id="KW-1185">Reference proteome</keyword>
<dbReference type="InterPro" id="IPR001752">
    <property type="entry name" value="Kinesin_motor_dom"/>
</dbReference>
<dbReference type="SUPFAM" id="SSF47576">
    <property type="entry name" value="Calponin-homology domain, CH-domain"/>
    <property type="match status" value="1"/>
</dbReference>
<comment type="caution">
    <text evidence="6">The sequence shown here is derived from an EMBL/GenBank/DDBJ whole genome shotgun (WGS) entry which is preliminary data.</text>
</comment>
<evidence type="ECO:0000256" key="1">
    <source>
        <dbReference type="ARBA" id="ARBA00010899"/>
    </source>
</evidence>
<dbReference type="SMART" id="SM00129">
    <property type="entry name" value="KISc"/>
    <property type="match status" value="1"/>
</dbReference>
<organism evidence="6 7">
    <name type="scientific">Stylosanthes scabra</name>
    <dbReference type="NCBI Taxonomy" id="79078"/>
    <lineage>
        <taxon>Eukaryota</taxon>
        <taxon>Viridiplantae</taxon>
        <taxon>Streptophyta</taxon>
        <taxon>Embryophyta</taxon>
        <taxon>Tracheophyta</taxon>
        <taxon>Spermatophyta</taxon>
        <taxon>Magnoliopsida</taxon>
        <taxon>eudicotyledons</taxon>
        <taxon>Gunneridae</taxon>
        <taxon>Pentapetalae</taxon>
        <taxon>rosids</taxon>
        <taxon>fabids</taxon>
        <taxon>Fabales</taxon>
        <taxon>Fabaceae</taxon>
        <taxon>Papilionoideae</taxon>
        <taxon>50 kb inversion clade</taxon>
        <taxon>dalbergioids sensu lato</taxon>
        <taxon>Dalbergieae</taxon>
        <taxon>Pterocarpus clade</taxon>
        <taxon>Stylosanthes</taxon>
    </lineage>
</organism>
<comment type="similarity">
    <text evidence="1">Belongs to the TRAFAC class myosin-kinesin ATPase superfamily. Kinesin family. KIN-14 subfamily.</text>
</comment>
<dbReference type="Gene3D" id="1.10.418.10">
    <property type="entry name" value="Calponin-like domain"/>
    <property type="match status" value="1"/>
</dbReference>
<dbReference type="Pfam" id="PF00307">
    <property type="entry name" value="CH"/>
    <property type="match status" value="1"/>
</dbReference>
<dbReference type="Gene3D" id="3.40.850.10">
    <property type="entry name" value="Kinesin motor domain"/>
    <property type="match status" value="1"/>
</dbReference>
<evidence type="ECO:0000259" key="4">
    <source>
        <dbReference type="PROSITE" id="PS50021"/>
    </source>
</evidence>
<evidence type="ECO:0000313" key="6">
    <source>
        <dbReference type="EMBL" id="MED6112278.1"/>
    </source>
</evidence>
<comment type="caution">
    <text evidence="3">Lacks conserved residue(s) required for the propagation of feature annotation.</text>
</comment>
<dbReference type="CDD" id="cd21203">
    <property type="entry name" value="CH_AtKIN14-like"/>
    <property type="match status" value="1"/>
</dbReference>
<dbReference type="SUPFAM" id="SSF52540">
    <property type="entry name" value="P-loop containing nucleoside triphosphate hydrolases"/>
    <property type="match status" value="1"/>
</dbReference>
<dbReference type="SMART" id="SM00033">
    <property type="entry name" value="CH"/>
    <property type="match status" value="1"/>
</dbReference>
<gene>
    <name evidence="6" type="ORF">PIB30_060255</name>
</gene>
<protein>
    <submittedName>
        <fullName evidence="6">Uncharacterized protein</fullName>
    </submittedName>
</protein>
<dbReference type="InterPro" id="IPR001715">
    <property type="entry name" value="CH_dom"/>
</dbReference>
<proteinExistence type="inferred from homology"/>
<feature type="domain" description="Calponin-homology (CH)" evidence="4">
    <location>
        <begin position="40"/>
        <end position="162"/>
    </location>
</feature>
<dbReference type="InterPro" id="IPR036872">
    <property type="entry name" value="CH_dom_sf"/>
</dbReference>